<evidence type="ECO:0000256" key="17">
    <source>
        <dbReference type="SAM" id="MobiDB-lite"/>
    </source>
</evidence>
<dbReference type="Pfam" id="PF00097">
    <property type="entry name" value="zf-C3HC4"/>
    <property type="match status" value="1"/>
</dbReference>
<dbReference type="InterPro" id="IPR001841">
    <property type="entry name" value="Znf_RING"/>
</dbReference>
<organism evidence="19 20">
    <name type="scientific">Ceratitis capitata</name>
    <name type="common">Mediterranean fruit fly</name>
    <name type="synonym">Tephritis capitata</name>
    <dbReference type="NCBI Taxonomy" id="7213"/>
    <lineage>
        <taxon>Eukaryota</taxon>
        <taxon>Metazoa</taxon>
        <taxon>Ecdysozoa</taxon>
        <taxon>Arthropoda</taxon>
        <taxon>Hexapoda</taxon>
        <taxon>Insecta</taxon>
        <taxon>Pterygota</taxon>
        <taxon>Neoptera</taxon>
        <taxon>Endopterygota</taxon>
        <taxon>Diptera</taxon>
        <taxon>Brachycera</taxon>
        <taxon>Muscomorpha</taxon>
        <taxon>Tephritoidea</taxon>
        <taxon>Tephritidae</taxon>
        <taxon>Ceratitis</taxon>
        <taxon>Ceratitis</taxon>
    </lineage>
</organism>
<dbReference type="GO" id="GO:0061630">
    <property type="term" value="F:ubiquitin protein ligase activity"/>
    <property type="evidence" value="ECO:0007669"/>
    <property type="project" value="UniProtKB-EC"/>
</dbReference>
<evidence type="ECO:0000256" key="2">
    <source>
        <dbReference type="ARBA" id="ARBA00004123"/>
    </source>
</evidence>
<dbReference type="SMART" id="SM00184">
    <property type="entry name" value="RING"/>
    <property type="match status" value="1"/>
</dbReference>
<keyword evidence="20" id="KW-1185">Reference proteome</keyword>
<evidence type="ECO:0000313" key="19">
    <source>
        <dbReference type="EMBL" id="CAD7004354.1"/>
    </source>
</evidence>
<dbReference type="SUPFAM" id="SSF57850">
    <property type="entry name" value="RING/U-box"/>
    <property type="match status" value="1"/>
</dbReference>
<reference evidence="19" key="1">
    <citation type="submission" date="2020-11" db="EMBL/GenBank/DDBJ databases">
        <authorList>
            <person name="Whitehead M."/>
        </authorList>
    </citation>
    <scope>NUCLEOTIDE SEQUENCE</scope>
    <source>
        <strain evidence="19">EGII</strain>
    </source>
</reference>
<dbReference type="CDD" id="cd16536">
    <property type="entry name" value="RING-HC_RNF10"/>
    <property type="match status" value="1"/>
</dbReference>
<dbReference type="InterPro" id="IPR013083">
    <property type="entry name" value="Znf_RING/FYVE/PHD"/>
</dbReference>
<evidence type="ECO:0000256" key="3">
    <source>
        <dbReference type="ARBA" id="ARBA00004496"/>
    </source>
</evidence>
<dbReference type="AlphaFoldDB" id="A0A811V075"/>
<evidence type="ECO:0000256" key="8">
    <source>
        <dbReference type="ARBA" id="ARBA00022679"/>
    </source>
</evidence>
<feature type="region of interest" description="Disordered" evidence="17">
    <location>
        <begin position="1"/>
        <end position="100"/>
    </location>
</feature>
<dbReference type="InterPro" id="IPR018957">
    <property type="entry name" value="Znf_C3HC4_RING-type"/>
</dbReference>
<keyword evidence="9" id="KW-0479">Metal-binding</keyword>
<feature type="region of interest" description="Disordered" evidence="17">
    <location>
        <begin position="577"/>
        <end position="596"/>
    </location>
</feature>
<accession>A0A811V075</accession>
<dbReference type="InterPro" id="IPR039739">
    <property type="entry name" value="MAG2/RNF10"/>
</dbReference>
<dbReference type="GO" id="GO:0005737">
    <property type="term" value="C:cytoplasm"/>
    <property type="evidence" value="ECO:0007669"/>
    <property type="project" value="UniProtKB-SubCell"/>
</dbReference>
<dbReference type="GO" id="GO:0005634">
    <property type="term" value="C:nucleus"/>
    <property type="evidence" value="ECO:0007669"/>
    <property type="project" value="UniProtKB-SubCell"/>
</dbReference>
<proteinExistence type="inferred from homology"/>
<name>A0A811V075_CERCA</name>
<dbReference type="GO" id="GO:0045944">
    <property type="term" value="P:positive regulation of transcription by RNA polymerase II"/>
    <property type="evidence" value="ECO:0007669"/>
    <property type="project" value="TreeGrafter"/>
</dbReference>
<evidence type="ECO:0000256" key="15">
    <source>
        <dbReference type="ARBA" id="ARBA00035390"/>
    </source>
</evidence>
<evidence type="ECO:0000256" key="6">
    <source>
        <dbReference type="ARBA" id="ARBA00012483"/>
    </source>
</evidence>
<dbReference type="PANTHER" id="PTHR12983">
    <property type="entry name" value="RING FINGER 10 FAMILY MEMBER"/>
    <property type="match status" value="1"/>
</dbReference>
<evidence type="ECO:0000259" key="18">
    <source>
        <dbReference type="PROSITE" id="PS50089"/>
    </source>
</evidence>
<dbReference type="FunFam" id="3.30.40.10:FF:000112">
    <property type="entry name" value="RING finger protein 10"/>
    <property type="match status" value="1"/>
</dbReference>
<keyword evidence="11" id="KW-0833">Ubl conjugation pathway</keyword>
<evidence type="ECO:0000256" key="4">
    <source>
        <dbReference type="ARBA" id="ARBA00004906"/>
    </source>
</evidence>
<evidence type="ECO:0000256" key="1">
    <source>
        <dbReference type="ARBA" id="ARBA00000900"/>
    </source>
</evidence>
<evidence type="ECO:0000256" key="14">
    <source>
        <dbReference type="ARBA" id="ARBA00035131"/>
    </source>
</evidence>
<protein>
    <recommendedName>
        <fullName evidence="14">E3 ubiquitin-protein ligase RNF10</fullName>
        <ecNumber evidence="6">2.3.2.27</ecNumber>
    </recommendedName>
    <alternativeName>
        <fullName evidence="15">RING finger protein 10</fullName>
    </alternativeName>
</protein>
<dbReference type="PROSITE" id="PS00518">
    <property type="entry name" value="ZF_RING_1"/>
    <property type="match status" value="1"/>
</dbReference>
<evidence type="ECO:0000256" key="9">
    <source>
        <dbReference type="ARBA" id="ARBA00022723"/>
    </source>
</evidence>
<keyword evidence="13" id="KW-0539">Nucleus</keyword>
<evidence type="ECO:0000256" key="12">
    <source>
        <dbReference type="ARBA" id="ARBA00022833"/>
    </source>
</evidence>
<keyword evidence="8" id="KW-0808">Transferase</keyword>
<dbReference type="GO" id="GO:0008270">
    <property type="term" value="F:zinc ion binding"/>
    <property type="evidence" value="ECO:0007669"/>
    <property type="project" value="UniProtKB-KW"/>
</dbReference>
<evidence type="ECO:0000256" key="16">
    <source>
        <dbReference type="PROSITE-ProRule" id="PRU00175"/>
    </source>
</evidence>
<comment type="similarity">
    <text evidence="5">Belongs to the RNF10 family.</text>
</comment>
<evidence type="ECO:0000313" key="20">
    <source>
        <dbReference type="Proteomes" id="UP000606786"/>
    </source>
</evidence>
<dbReference type="InterPro" id="IPR017907">
    <property type="entry name" value="Znf_RING_CS"/>
</dbReference>
<dbReference type="GO" id="GO:0000976">
    <property type="term" value="F:transcription cis-regulatory region binding"/>
    <property type="evidence" value="ECO:0007669"/>
    <property type="project" value="TreeGrafter"/>
</dbReference>
<evidence type="ECO:0000256" key="11">
    <source>
        <dbReference type="ARBA" id="ARBA00022786"/>
    </source>
</evidence>
<feature type="domain" description="RING-type" evidence="18">
    <location>
        <begin position="247"/>
        <end position="288"/>
    </location>
</feature>
<comment type="pathway">
    <text evidence="4">Protein modification; protein ubiquitination.</text>
</comment>
<feature type="compositionally biased region" description="Basic and acidic residues" evidence="17">
    <location>
        <begin position="582"/>
        <end position="596"/>
    </location>
</feature>
<sequence>MENKKQQQNNFARSKACQPTDSSVRKSSSDLQVNKCLPRNSRRREQPTTTRNDSQRNSKQYIAVKARPNVDKRPRQRGSGGSGHNGGANESSISDDSFTYGNEDVSASSAGLAIASEPVVTGALAKKKYQHYSDYEMNSVYMPGSKKQNWNHLLNFHYPPRDADNAFSYNVFGRNGGGSSKGVIKRQGTNNGVVKRHRYNKEQFLQANFQFVVKSDVNLSVLASPDTLIDWNLIEQINIQTEEEPQCPICLYPPIAAKLTRCGHAYCWPCILHYLALSDKTWRKCPICYEAIHTADLKSTTIEQQRQFHIGDEITFHLMCRKKGSMLIEKFAPNTRQNMADNYPQISSDDESKLFSKFLIAKRNDILKIIDRERHELIDGQDPSSPEYVFIQQALDLQNERRKKIEEMKEDKQDVNFTKFQHKENEKNVVHNTLDIENAESLPEDNDATCTDRSSISHDDNLLNTSNLTLSTFGREEANAKYYYFYQSIDGQNIFLHPLNVKMLQECYGDLEHAPLAISARVLQKEYHSMDEDHRRIFTCLGHLPLTCQFAVIEVDLQPPYVSDDILKLFKERITKRKNQRQRREREESRREKQINEINDRQMGKLIASTANLNLTSAQEFPKWGFEEALPSSRANMEMSTSNPTLIPKARTQTSYSTVAVIGESPKNLREYWPTLSAPSGNNNNMYQELSTWGKSVPTAKSIAVNSQDHTMRCDRSSECDSLDDSLTDNIGFTTPMRTDLGDVLAMAISQKKQSSTAANTVHAAAAGGKKNKKAKKMTPLFSTGINYSGK</sequence>
<keyword evidence="7" id="KW-0963">Cytoplasm</keyword>
<dbReference type="PROSITE" id="PS50089">
    <property type="entry name" value="ZF_RING_2"/>
    <property type="match status" value="1"/>
</dbReference>
<dbReference type="EC" id="2.3.2.27" evidence="6"/>
<keyword evidence="12" id="KW-0862">Zinc</keyword>
<dbReference type="PANTHER" id="PTHR12983:SF9">
    <property type="entry name" value="E3 UBIQUITIN-PROTEIN LIGASE RNF10"/>
    <property type="match status" value="1"/>
</dbReference>
<evidence type="ECO:0000256" key="5">
    <source>
        <dbReference type="ARBA" id="ARBA00008117"/>
    </source>
</evidence>
<gene>
    <name evidence="19" type="ORF">CCAP1982_LOCUS12769</name>
</gene>
<comment type="subcellular location">
    <subcellularLocation>
        <location evidence="3">Cytoplasm</location>
    </subcellularLocation>
    <subcellularLocation>
        <location evidence="2">Nucleus</location>
    </subcellularLocation>
</comment>
<keyword evidence="10 16" id="KW-0863">Zinc-finger</keyword>
<dbReference type="Proteomes" id="UP000606786">
    <property type="component" value="Unassembled WGS sequence"/>
</dbReference>
<comment type="catalytic activity">
    <reaction evidence="1">
        <text>S-ubiquitinyl-[E2 ubiquitin-conjugating enzyme]-L-cysteine + [acceptor protein]-L-lysine = [E2 ubiquitin-conjugating enzyme]-L-cysteine + N(6)-ubiquitinyl-[acceptor protein]-L-lysine.</text>
        <dbReference type="EC" id="2.3.2.27"/>
    </reaction>
</comment>
<feature type="compositionally biased region" description="Polar residues" evidence="17">
    <location>
        <begin position="1"/>
        <end position="22"/>
    </location>
</feature>
<dbReference type="OrthoDB" id="10064108at2759"/>
<evidence type="ECO:0000256" key="7">
    <source>
        <dbReference type="ARBA" id="ARBA00022490"/>
    </source>
</evidence>
<evidence type="ECO:0000256" key="10">
    <source>
        <dbReference type="ARBA" id="ARBA00022771"/>
    </source>
</evidence>
<dbReference type="Gene3D" id="3.30.40.10">
    <property type="entry name" value="Zinc/RING finger domain, C3HC4 (zinc finger)"/>
    <property type="match status" value="1"/>
</dbReference>
<feature type="compositionally biased region" description="Polar residues" evidence="17">
    <location>
        <begin position="47"/>
        <end position="60"/>
    </location>
</feature>
<comment type="caution">
    <text evidence="19">The sequence shown here is derived from an EMBL/GenBank/DDBJ whole genome shotgun (WGS) entry which is preliminary data.</text>
</comment>
<dbReference type="EMBL" id="CAJHJT010000034">
    <property type="protein sequence ID" value="CAD7004354.1"/>
    <property type="molecule type" value="Genomic_DNA"/>
</dbReference>
<evidence type="ECO:0000256" key="13">
    <source>
        <dbReference type="ARBA" id="ARBA00023242"/>
    </source>
</evidence>